<accession>A0A852WF58</accession>
<dbReference type="InterPro" id="IPR036271">
    <property type="entry name" value="Tet_transcr_reg_TetR-rel_C_sf"/>
</dbReference>
<evidence type="ECO:0000256" key="2">
    <source>
        <dbReference type="ARBA" id="ARBA00023125"/>
    </source>
</evidence>
<evidence type="ECO:0000256" key="4">
    <source>
        <dbReference type="PROSITE-ProRule" id="PRU00335"/>
    </source>
</evidence>
<proteinExistence type="predicted"/>
<dbReference type="RefSeq" id="WP_337795088.1">
    <property type="nucleotide sequence ID" value="NZ_JACCAB010000001.1"/>
</dbReference>
<dbReference type="Pfam" id="PF00440">
    <property type="entry name" value="TetR_N"/>
    <property type="match status" value="1"/>
</dbReference>
<keyword evidence="1" id="KW-0805">Transcription regulation</keyword>
<dbReference type="FunFam" id="1.10.10.60:FF:000141">
    <property type="entry name" value="TetR family transcriptional regulator"/>
    <property type="match status" value="1"/>
</dbReference>
<protein>
    <submittedName>
        <fullName evidence="6">AcrR family transcriptional regulator</fullName>
    </submittedName>
</protein>
<keyword evidence="7" id="KW-1185">Reference proteome</keyword>
<evidence type="ECO:0000313" key="7">
    <source>
        <dbReference type="Proteomes" id="UP000573599"/>
    </source>
</evidence>
<keyword evidence="3" id="KW-0804">Transcription</keyword>
<dbReference type="PROSITE" id="PS50977">
    <property type="entry name" value="HTH_TETR_2"/>
    <property type="match status" value="1"/>
</dbReference>
<dbReference type="SUPFAM" id="SSF46689">
    <property type="entry name" value="Homeodomain-like"/>
    <property type="match status" value="1"/>
</dbReference>
<feature type="domain" description="HTH tetR-type" evidence="5">
    <location>
        <begin position="17"/>
        <end position="77"/>
    </location>
</feature>
<evidence type="ECO:0000256" key="1">
    <source>
        <dbReference type="ARBA" id="ARBA00023015"/>
    </source>
</evidence>
<keyword evidence="2 4" id="KW-0238">DNA-binding</keyword>
<comment type="caution">
    <text evidence="6">The sequence shown here is derived from an EMBL/GenBank/DDBJ whole genome shotgun (WGS) entry which is preliminary data.</text>
</comment>
<dbReference type="EMBL" id="JACCAB010000001">
    <property type="protein sequence ID" value="NYG07409.1"/>
    <property type="molecule type" value="Genomic_DNA"/>
</dbReference>
<dbReference type="GO" id="GO:0003700">
    <property type="term" value="F:DNA-binding transcription factor activity"/>
    <property type="evidence" value="ECO:0007669"/>
    <property type="project" value="TreeGrafter"/>
</dbReference>
<dbReference type="PRINTS" id="PR00455">
    <property type="entry name" value="HTHTETR"/>
</dbReference>
<feature type="DNA-binding region" description="H-T-H motif" evidence="4">
    <location>
        <begin position="40"/>
        <end position="59"/>
    </location>
</feature>
<dbReference type="PANTHER" id="PTHR30055">
    <property type="entry name" value="HTH-TYPE TRANSCRIPTIONAL REGULATOR RUTR"/>
    <property type="match status" value="1"/>
</dbReference>
<sequence>MTTSAAPRAPRVRMPRAEREEQILRIAEEVFAERGFQATTMEDIAERVGVTKPLIYEYFGSKEGLLSACITRARSQLRVATEAAWLAVGPDAPLEVVFRAGVAAFFAFIDEHATAFVLTQQEGAVATQASPLIESIREQQSAATMGTFRKAPALTGVPDQLLEGYVEVVIGACERVAVWRIRRPEVSADEATEIVVSSLWGGLSALSSRG</sequence>
<dbReference type="GO" id="GO:0045892">
    <property type="term" value="P:negative regulation of DNA-templated transcription"/>
    <property type="evidence" value="ECO:0007669"/>
    <property type="project" value="UniProtKB-ARBA"/>
</dbReference>
<dbReference type="SUPFAM" id="SSF48498">
    <property type="entry name" value="Tetracyclin repressor-like, C-terminal domain"/>
    <property type="match status" value="1"/>
</dbReference>
<dbReference type="GO" id="GO:0000976">
    <property type="term" value="F:transcription cis-regulatory region binding"/>
    <property type="evidence" value="ECO:0007669"/>
    <property type="project" value="TreeGrafter"/>
</dbReference>
<evidence type="ECO:0000256" key="3">
    <source>
        <dbReference type="ARBA" id="ARBA00023163"/>
    </source>
</evidence>
<dbReference type="AlphaFoldDB" id="A0A852WF58"/>
<dbReference type="InterPro" id="IPR054129">
    <property type="entry name" value="DesT_TetR_C"/>
</dbReference>
<reference evidence="6 7" key="1">
    <citation type="submission" date="2020-07" db="EMBL/GenBank/DDBJ databases">
        <title>Sequencing the genomes of 1000 actinobacteria strains.</title>
        <authorList>
            <person name="Klenk H.-P."/>
        </authorList>
    </citation>
    <scope>NUCLEOTIDE SEQUENCE [LARGE SCALE GENOMIC DNA]</scope>
    <source>
        <strain evidence="6 7">DSM 23987</strain>
    </source>
</reference>
<organism evidence="6 7">
    <name type="scientific">Pedococcus badiiscoriae</name>
    <dbReference type="NCBI Taxonomy" id="642776"/>
    <lineage>
        <taxon>Bacteria</taxon>
        <taxon>Bacillati</taxon>
        <taxon>Actinomycetota</taxon>
        <taxon>Actinomycetes</taxon>
        <taxon>Micrococcales</taxon>
        <taxon>Intrasporangiaceae</taxon>
        <taxon>Pedococcus</taxon>
    </lineage>
</organism>
<dbReference type="Gene3D" id="1.10.357.10">
    <property type="entry name" value="Tetracycline Repressor, domain 2"/>
    <property type="match status" value="1"/>
</dbReference>
<dbReference type="InterPro" id="IPR001647">
    <property type="entry name" value="HTH_TetR"/>
</dbReference>
<dbReference type="InterPro" id="IPR009057">
    <property type="entry name" value="Homeodomain-like_sf"/>
</dbReference>
<evidence type="ECO:0000313" key="6">
    <source>
        <dbReference type="EMBL" id="NYG07409.1"/>
    </source>
</evidence>
<name>A0A852WF58_9MICO</name>
<dbReference type="PANTHER" id="PTHR30055:SF158">
    <property type="entry name" value="POSSIBLE TRANSCRIPTIONAL REGULATORY PROTEIN (PROBABLY TETR-FAMILY)"/>
    <property type="match status" value="1"/>
</dbReference>
<dbReference type="Proteomes" id="UP000573599">
    <property type="component" value="Unassembled WGS sequence"/>
</dbReference>
<gene>
    <name evidence="6" type="ORF">BJ986_001896</name>
</gene>
<dbReference type="PROSITE" id="PS01081">
    <property type="entry name" value="HTH_TETR_1"/>
    <property type="match status" value="1"/>
</dbReference>
<dbReference type="InterPro" id="IPR050109">
    <property type="entry name" value="HTH-type_TetR-like_transc_reg"/>
</dbReference>
<evidence type="ECO:0000259" key="5">
    <source>
        <dbReference type="PROSITE" id="PS50977"/>
    </source>
</evidence>
<dbReference type="Pfam" id="PF21943">
    <property type="entry name" value="TetR_C_46"/>
    <property type="match status" value="1"/>
</dbReference>
<dbReference type="InterPro" id="IPR023772">
    <property type="entry name" value="DNA-bd_HTH_TetR-type_CS"/>
</dbReference>